<dbReference type="Pfam" id="PF13365">
    <property type="entry name" value="Trypsin_2"/>
    <property type="match status" value="1"/>
</dbReference>
<dbReference type="Gene3D" id="2.30.42.10">
    <property type="match status" value="2"/>
</dbReference>
<protein>
    <submittedName>
        <fullName evidence="4">Trypsin-like peptidase domain-containing protein</fullName>
    </submittedName>
</protein>
<dbReference type="SUPFAM" id="SSF50494">
    <property type="entry name" value="Trypsin-like serine proteases"/>
    <property type="match status" value="1"/>
</dbReference>
<keyword evidence="5" id="KW-1185">Reference proteome</keyword>
<feature type="domain" description="PDZ" evidence="3">
    <location>
        <begin position="335"/>
        <end position="395"/>
    </location>
</feature>
<dbReference type="InterPro" id="IPR036034">
    <property type="entry name" value="PDZ_sf"/>
</dbReference>
<dbReference type="AlphaFoldDB" id="A0A8G0ZYB1"/>
<proteinExistence type="predicted"/>
<dbReference type="SMART" id="SM00228">
    <property type="entry name" value="PDZ"/>
    <property type="match status" value="2"/>
</dbReference>
<evidence type="ECO:0000256" key="2">
    <source>
        <dbReference type="ARBA" id="ARBA00022801"/>
    </source>
</evidence>
<dbReference type="KEGG" id="nsm:JO391_02160"/>
<evidence type="ECO:0000259" key="3">
    <source>
        <dbReference type="PROSITE" id="PS50106"/>
    </source>
</evidence>
<dbReference type="Pfam" id="PF17820">
    <property type="entry name" value="PDZ_6"/>
    <property type="match status" value="1"/>
</dbReference>
<evidence type="ECO:0000313" key="5">
    <source>
        <dbReference type="Proteomes" id="UP000826300"/>
    </source>
</evidence>
<name>A0A8G0ZYB1_9RHOB</name>
<dbReference type="PROSITE" id="PS50106">
    <property type="entry name" value="PDZ"/>
    <property type="match status" value="2"/>
</dbReference>
<dbReference type="InterPro" id="IPR001940">
    <property type="entry name" value="Peptidase_S1C"/>
</dbReference>
<accession>A0A8G0ZYB1</accession>
<gene>
    <name evidence="4" type="ORF">JO391_02160</name>
</gene>
<dbReference type="RefSeq" id="WP_220662575.1">
    <property type="nucleotide sequence ID" value="NZ_CP069370.1"/>
</dbReference>
<keyword evidence="1" id="KW-0645">Protease</keyword>
<dbReference type="Pfam" id="PF00595">
    <property type="entry name" value="PDZ"/>
    <property type="match status" value="1"/>
</dbReference>
<dbReference type="SUPFAM" id="SSF50156">
    <property type="entry name" value="PDZ domain-like"/>
    <property type="match status" value="2"/>
</dbReference>
<dbReference type="Proteomes" id="UP000826300">
    <property type="component" value="Chromosome"/>
</dbReference>
<dbReference type="InterPro" id="IPR041489">
    <property type="entry name" value="PDZ_6"/>
</dbReference>
<sequence length="442" mass="44869">MLRQKDIRLFRGYAVEIAAAALVLLLSLVPMRAAEPAPGVLDGALATVFTVRAADDGARFLGSAFLWGEHGAVAVTNAHVVGKAAEVRLTDAQGREEIGRVIAVDALRDVAVIAVAPGRPGLEPGAAPHLGQAVWALGAPLGLDLSVTDGTVSALARQVDPTAPLRMVQHDAAVNPGSSGGPLVDAEGGLVGMNSRIADGSRTFVGIAYAITAADLDRIVTGLVDETLAPLPKLGLRARAVDRVIAAALGVEPGGLLVDEVEAGGLAEMSGLKAGDILLAVDGKPIAAPGDLPFALEAAQAAESADLVIRRDGAAVLVVMELAPIGEDIGALRDLGEVKKVDSYTLASLGVTLDEEGQVNEITQNSPAARAGLAKGDRILAMNGQEMAGSALETAEITKATLLLVAGPGGATRHVLVDPWGRADGMRAVGGANVLDPAVVVF</sequence>
<dbReference type="Gene3D" id="2.40.10.120">
    <property type="match status" value="1"/>
</dbReference>
<dbReference type="GO" id="GO:0006508">
    <property type="term" value="P:proteolysis"/>
    <property type="evidence" value="ECO:0007669"/>
    <property type="project" value="UniProtKB-KW"/>
</dbReference>
<dbReference type="GO" id="GO:0004252">
    <property type="term" value="F:serine-type endopeptidase activity"/>
    <property type="evidence" value="ECO:0007669"/>
    <property type="project" value="InterPro"/>
</dbReference>
<dbReference type="InterPro" id="IPR009003">
    <property type="entry name" value="Peptidase_S1_PA"/>
</dbReference>
<organism evidence="4 5">
    <name type="scientific">Neotabrizicola shimadae</name>
    <dbReference type="NCBI Taxonomy" id="2807096"/>
    <lineage>
        <taxon>Bacteria</taxon>
        <taxon>Pseudomonadati</taxon>
        <taxon>Pseudomonadota</taxon>
        <taxon>Alphaproteobacteria</taxon>
        <taxon>Rhodobacterales</taxon>
        <taxon>Paracoccaceae</taxon>
        <taxon>Neotabrizicola</taxon>
    </lineage>
</organism>
<dbReference type="PANTHER" id="PTHR43343:SF3">
    <property type="entry name" value="PROTEASE DO-LIKE 8, CHLOROPLASTIC"/>
    <property type="match status" value="1"/>
</dbReference>
<evidence type="ECO:0000313" key="4">
    <source>
        <dbReference type="EMBL" id="QYZ70359.1"/>
    </source>
</evidence>
<dbReference type="PRINTS" id="PR00834">
    <property type="entry name" value="PROTEASES2C"/>
</dbReference>
<feature type="domain" description="PDZ" evidence="3">
    <location>
        <begin position="213"/>
        <end position="323"/>
    </location>
</feature>
<dbReference type="EMBL" id="CP069370">
    <property type="protein sequence ID" value="QYZ70359.1"/>
    <property type="molecule type" value="Genomic_DNA"/>
</dbReference>
<evidence type="ECO:0000256" key="1">
    <source>
        <dbReference type="ARBA" id="ARBA00022670"/>
    </source>
</evidence>
<dbReference type="InterPro" id="IPR051201">
    <property type="entry name" value="Chloro_Bact_Ser_Proteases"/>
</dbReference>
<keyword evidence="2" id="KW-0378">Hydrolase</keyword>
<dbReference type="InterPro" id="IPR001478">
    <property type="entry name" value="PDZ"/>
</dbReference>
<reference evidence="4" key="1">
    <citation type="submission" date="2021-02" db="EMBL/GenBank/DDBJ databases">
        <title>Rhodobacter shimadae sp. nov., an aerobic anoxygenic phototrophic bacterium isolated from a hot spring.</title>
        <authorList>
            <person name="Muramatsu S."/>
            <person name="Haruta S."/>
            <person name="Hirose S."/>
            <person name="Hanada S."/>
        </authorList>
    </citation>
    <scope>NUCLEOTIDE SEQUENCE</scope>
    <source>
        <strain evidence="4">N10</strain>
    </source>
</reference>
<dbReference type="PANTHER" id="PTHR43343">
    <property type="entry name" value="PEPTIDASE S12"/>
    <property type="match status" value="1"/>
</dbReference>